<evidence type="ECO:0000313" key="2">
    <source>
        <dbReference type="Proteomes" id="UP001150581"/>
    </source>
</evidence>
<sequence length="349" mass="38624">MGCFEAGYVPGFIYLCSFWYTRKQIAPRLALFFSAGMFAGIWAGPLAARLQKIKGGLEGYQYIFLIEAAITVGLALIMWVVLDNYPETARFLTAEERAAGLRMLSEDKAQSARAPFRPQQVLRALSDWTLWGYAVIFWASALGGATQAIFGPTLIAAMGYESTHAQVLSAVPSACGFVVQIASMFFPRVHSRYSPWIMVCSGLACAFYAVIASVESTRVRFAFLCLANAALSPNMPLVSMWMSMNVLGVTKKGVAAAVTVMFGGVSGLIGAHVYRERDYPRYRFGHIFVCACNALIFLVALALQLYFRWENQRRDKKARGGIVVVDGSAMSENVIEETDDKRPDHRYTW</sequence>
<proteinExistence type="predicted"/>
<accession>A0ACC1ID23</accession>
<keyword evidence="2" id="KW-1185">Reference proteome</keyword>
<protein>
    <submittedName>
        <fullName evidence="1">Uncharacterized protein</fullName>
    </submittedName>
</protein>
<name>A0ACC1ID23_9FUNG</name>
<evidence type="ECO:0000313" key="1">
    <source>
        <dbReference type="EMBL" id="KAJ1887909.1"/>
    </source>
</evidence>
<gene>
    <name evidence="1" type="ORF">LPJ66_008857</name>
</gene>
<dbReference type="Proteomes" id="UP001150581">
    <property type="component" value="Unassembled WGS sequence"/>
</dbReference>
<organism evidence="1 2">
    <name type="scientific">Kickxella alabastrina</name>
    <dbReference type="NCBI Taxonomy" id="61397"/>
    <lineage>
        <taxon>Eukaryota</taxon>
        <taxon>Fungi</taxon>
        <taxon>Fungi incertae sedis</taxon>
        <taxon>Zoopagomycota</taxon>
        <taxon>Kickxellomycotina</taxon>
        <taxon>Kickxellomycetes</taxon>
        <taxon>Kickxellales</taxon>
        <taxon>Kickxellaceae</taxon>
        <taxon>Kickxella</taxon>
    </lineage>
</organism>
<reference evidence="1" key="1">
    <citation type="submission" date="2022-07" db="EMBL/GenBank/DDBJ databases">
        <title>Phylogenomic reconstructions and comparative analyses of Kickxellomycotina fungi.</title>
        <authorList>
            <person name="Reynolds N.K."/>
            <person name="Stajich J.E."/>
            <person name="Barry K."/>
            <person name="Grigoriev I.V."/>
            <person name="Crous P."/>
            <person name="Smith M.E."/>
        </authorList>
    </citation>
    <scope>NUCLEOTIDE SEQUENCE</scope>
    <source>
        <strain evidence="1">Benny 63K</strain>
    </source>
</reference>
<dbReference type="EMBL" id="JANBPG010001879">
    <property type="protein sequence ID" value="KAJ1887909.1"/>
    <property type="molecule type" value="Genomic_DNA"/>
</dbReference>
<comment type="caution">
    <text evidence="1">The sequence shown here is derived from an EMBL/GenBank/DDBJ whole genome shotgun (WGS) entry which is preliminary data.</text>
</comment>